<dbReference type="OrthoDB" id="9790326at2"/>
<dbReference type="RefSeq" id="WP_091142970.1">
    <property type="nucleotide sequence ID" value="NZ_FMVF01000009.1"/>
</dbReference>
<organism evidence="2 3">
    <name type="scientific">Flavobacterium caeni</name>
    <dbReference type="NCBI Taxonomy" id="490189"/>
    <lineage>
        <taxon>Bacteria</taxon>
        <taxon>Pseudomonadati</taxon>
        <taxon>Bacteroidota</taxon>
        <taxon>Flavobacteriia</taxon>
        <taxon>Flavobacteriales</taxon>
        <taxon>Flavobacteriaceae</taxon>
        <taxon>Flavobacterium</taxon>
    </lineage>
</organism>
<keyword evidence="3" id="KW-1185">Reference proteome</keyword>
<keyword evidence="1" id="KW-1133">Transmembrane helix</keyword>
<dbReference type="STRING" id="490189.SAMN02927903_02050"/>
<reference evidence="2 3" key="1">
    <citation type="submission" date="2016-10" db="EMBL/GenBank/DDBJ databases">
        <authorList>
            <person name="de Groot N.N."/>
        </authorList>
    </citation>
    <scope>NUCLEOTIDE SEQUENCE [LARGE SCALE GENOMIC DNA]</scope>
    <source>
        <strain evidence="2 3">CGMCC 1.7031</strain>
    </source>
</reference>
<dbReference type="Pfam" id="PF06170">
    <property type="entry name" value="DUF983"/>
    <property type="match status" value="1"/>
</dbReference>
<name>A0A1G5I3Q9_9FLAO</name>
<dbReference type="AlphaFoldDB" id="A0A1G5I3Q9"/>
<accession>A0A1G5I3Q9</accession>
<gene>
    <name evidence="2" type="ORF">SAMN02927903_02050</name>
</gene>
<protein>
    <recommendedName>
        <fullName evidence="4">DUF983 domain-containing protein</fullName>
    </recommendedName>
</protein>
<evidence type="ECO:0000313" key="3">
    <source>
        <dbReference type="Proteomes" id="UP000199354"/>
    </source>
</evidence>
<dbReference type="InterPro" id="IPR009325">
    <property type="entry name" value="DUF983"/>
</dbReference>
<keyword evidence="1" id="KW-0812">Transmembrane</keyword>
<dbReference type="EMBL" id="FMVF01000009">
    <property type="protein sequence ID" value="SCY70028.1"/>
    <property type="molecule type" value="Genomic_DNA"/>
</dbReference>
<feature type="transmembrane region" description="Helical" evidence="1">
    <location>
        <begin position="89"/>
        <end position="106"/>
    </location>
</feature>
<evidence type="ECO:0000313" key="2">
    <source>
        <dbReference type="EMBL" id="SCY70028.1"/>
    </source>
</evidence>
<keyword evidence="1" id="KW-0472">Membrane</keyword>
<evidence type="ECO:0000256" key="1">
    <source>
        <dbReference type="SAM" id="Phobius"/>
    </source>
</evidence>
<sequence>MLKKGSKLNSILTGSCPRCQQESMYVAKNPYTLGKTLKMNEHCSHCGLKYHMEPSFFFGAMYVSYAVNVALAIAVFVICWGLFGMGLLATFGCIFGVMLLLMPPILRWSRTLYINMFVSYDPNAAR</sequence>
<proteinExistence type="predicted"/>
<dbReference type="Proteomes" id="UP000199354">
    <property type="component" value="Unassembled WGS sequence"/>
</dbReference>
<feature type="transmembrane region" description="Helical" evidence="1">
    <location>
        <begin position="56"/>
        <end position="83"/>
    </location>
</feature>
<evidence type="ECO:0008006" key="4">
    <source>
        <dbReference type="Google" id="ProtNLM"/>
    </source>
</evidence>